<dbReference type="Gene3D" id="3.40.50.150">
    <property type="entry name" value="Vaccinia Virus protein VP39"/>
    <property type="match status" value="1"/>
</dbReference>
<dbReference type="InterPro" id="IPR006342">
    <property type="entry name" value="FkbM_mtfrase"/>
</dbReference>
<organism evidence="2">
    <name type="scientific">marine metagenome</name>
    <dbReference type="NCBI Taxonomy" id="408172"/>
    <lineage>
        <taxon>unclassified sequences</taxon>
        <taxon>metagenomes</taxon>
        <taxon>ecological metagenomes</taxon>
    </lineage>
</organism>
<gene>
    <name evidence="2" type="ORF">METZ01_LOCUS499245</name>
</gene>
<evidence type="ECO:0000313" key="2">
    <source>
        <dbReference type="EMBL" id="SVE46391.1"/>
    </source>
</evidence>
<dbReference type="InterPro" id="IPR029063">
    <property type="entry name" value="SAM-dependent_MTases_sf"/>
</dbReference>
<accession>A0A383DPG2</accession>
<dbReference type="NCBIfam" id="TIGR01444">
    <property type="entry name" value="fkbM_fam"/>
    <property type="match status" value="1"/>
</dbReference>
<proteinExistence type="predicted"/>
<evidence type="ECO:0000259" key="1">
    <source>
        <dbReference type="Pfam" id="PF05050"/>
    </source>
</evidence>
<dbReference type="SUPFAM" id="SSF53335">
    <property type="entry name" value="S-adenosyl-L-methionine-dependent methyltransferases"/>
    <property type="match status" value="1"/>
</dbReference>
<reference evidence="2" key="1">
    <citation type="submission" date="2018-05" db="EMBL/GenBank/DDBJ databases">
        <authorList>
            <person name="Lanie J.A."/>
            <person name="Ng W.-L."/>
            <person name="Kazmierczak K.M."/>
            <person name="Andrzejewski T.M."/>
            <person name="Davidsen T.M."/>
            <person name="Wayne K.J."/>
            <person name="Tettelin H."/>
            <person name="Glass J.I."/>
            <person name="Rusch D."/>
            <person name="Podicherti R."/>
            <person name="Tsui H.-C.T."/>
            <person name="Winkler M.E."/>
        </authorList>
    </citation>
    <scope>NUCLEOTIDE SEQUENCE</scope>
</reference>
<dbReference type="Pfam" id="PF05050">
    <property type="entry name" value="Methyltransf_21"/>
    <property type="match status" value="1"/>
</dbReference>
<dbReference type="EMBL" id="UINC01219083">
    <property type="protein sequence ID" value="SVE46391.1"/>
    <property type="molecule type" value="Genomic_DNA"/>
</dbReference>
<protein>
    <recommendedName>
        <fullName evidence="1">Methyltransferase FkbM domain-containing protein</fullName>
    </recommendedName>
</protein>
<sequence length="123" mass="13957">SIISFNLSSLDAGTAQNEIVFKQEDINNMSITVPSFSLDEFVHIQGISEINHIKIDVDGLEFEILRGADKTLSHRGLKTVLVEDNTQQEYQKCELNMFLEQYGLHQSNVWGNNPACNKIFVRN</sequence>
<dbReference type="AlphaFoldDB" id="A0A383DPG2"/>
<feature type="non-terminal residue" evidence="2">
    <location>
        <position position="1"/>
    </location>
</feature>
<feature type="domain" description="Methyltransferase FkbM" evidence="1">
    <location>
        <begin position="25"/>
        <end position="102"/>
    </location>
</feature>
<name>A0A383DPG2_9ZZZZ</name>